<evidence type="ECO:0000313" key="2">
    <source>
        <dbReference type="Proteomes" id="UP001108025"/>
    </source>
</evidence>
<protein>
    <submittedName>
        <fullName evidence="1">Uncharacterized protein</fullName>
    </submittedName>
</protein>
<dbReference type="EMBL" id="JAJNAY010000002">
    <property type="protein sequence ID" value="MCD1118738.1"/>
    <property type="molecule type" value="Genomic_DNA"/>
</dbReference>
<reference evidence="1" key="1">
    <citation type="submission" date="2021-11" db="EMBL/GenBank/DDBJ databases">
        <title>Description of novel Chryseobacterium species.</title>
        <authorList>
            <person name="Saticioglu I.B."/>
            <person name="Ay H."/>
            <person name="Altun S."/>
            <person name="Duman M."/>
        </authorList>
    </citation>
    <scope>NUCLEOTIDE SEQUENCE</scope>
    <source>
        <strain evidence="1">C-17</strain>
    </source>
</reference>
<sequence length="66" mass="7642">MGIKLAELLDEEQILDINSYDKNVIDKVRLLEELDETEKKSIFNIIDITISRKRLKDNLANVLQGI</sequence>
<comment type="caution">
    <text evidence="1">The sequence shown here is derived from an EMBL/GenBank/DDBJ whole genome shotgun (WGS) entry which is preliminary data.</text>
</comment>
<keyword evidence="2" id="KW-1185">Reference proteome</keyword>
<accession>A0A9Q3YX56</accession>
<proteinExistence type="predicted"/>
<organism evidence="1 2">
    <name type="scientific">Chryseobacterium turcicum</name>
    <dbReference type="NCBI Taxonomy" id="2898076"/>
    <lineage>
        <taxon>Bacteria</taxon>
        <taxon>Pseudomonadati</taxon>
        <taxon>Bacteroidota</taxon>
        <taxon>Flavobacteriia</taxon>
        <taxon>Flavobacteriales</taxon>
        <taxon>Weeksellaceae</taxon>
        <taxon>Chryseobacterium group</taxon>
        <taxon>Chryseobacterium</taxon>
    </lineage>
</organism>
<dbReference type="AlphaFoldDB" id="A0A9Q3YX56"/>
<dbReference type="RefSeq" id="WP_230671861.1">
    <property type="nucleotide sequence ID" value="NZ_JAJNAY010000002.1"/>
</dbReference>
<name>A0A9Q3YX56_9FLAO</name>
<evidence type="ECO:0000313" key="1">
    <source>
        <dbReference type="EMBL" id="MCD1118738.1"/>
    </source>
</evidence>
<dbReference type="Proteomes" id="UP001108025">
    <property type="component" value="Unassembled WGS sequence"/>
</dbReference>
<gene>
    <name evidence="1" type="ORF">LO744_18005</name>
</gene>